<dbReference type="OrthoDB" id="287041at2759"/>
<protein>
    <recommendedName>
        <fullName evidence="3 13">Mitochondrial import inner membrane translocase subunit TIM50</fullName>
    </recommendedName>
</protein>
<dbReference type="GO" id="GO:0015031">
    <property type="term" value="P:protein transport"/>
    <property type="evidence" value="ECO:0007669"/>
    <property type="project" value="UniProtKB-KW"/>
</dbReference>
<proteinExistence type="inferred from homology"/>
<dbReference type="InParanoid" id="A0A316YLY7"/>
<dbReference type="InterPro" id="IPR004274">
    <property type="entry name" value="FCP1_dom"/>
</dbReference>
<evidence type="ECO:0000256" key="14">
    <source>
        <dbReference type="SAM" id="MobiDB-lite"/>
    </source>
</evidence>
<dbReference type="FunCoup" id="A0A316YLY7">
    <property type="interactions" value="81"/>
</dbReference>
<evidence type="ECO:0000256" key="9">
    <source>
        <dbReference type="ARBA" id="ARBA00022989"/>
    </source>
</evidence>
<keyword evidence="8 13" id="KW-0809">Transit peptide</keyword>
<dbReference type="FunFam" id="3.40.50.1000:FF:000019">
    <property type="entry name" value="Mitochondrial import inner membrane translocase subunit TIM50"/>
    <property type="match status" value="1"/>
</dbReference>
<dbReference type="SMART" id="SM00577">
    <property type="entry name" value="CPDc"/>
    <property type="match status" value="1"/>
</dbReference>
<keyword evidence="4 13" id="KW-0813">Transport</keyword>
<keyword evidence="17" id="KW-1185">Reference proteome</keyword>
<dbReference type="InterPro" id="IPR050365">
    <property type="entry name" value="TIM50"/>
</dbReference>
<keyword evidence="10 13" id="KW-0811">Translocation</keyword>
<evidence type="ECO:0000256" key="13">
    <source>
        <dbReference type="RuleBase" id="RU365079"/>
    </source>
</evidence>
<keyword evidence="6" id="KW-0999">Mitochondrion inner membrane</keyword>
<dbReference type="Pfam" id="PF03031">
    <property type="entry name" value="NIF"/>
    <property type="match status" value="1"/>
</dbReference>
<dbReference type="EMBL" id="KZ819637">
    <property type="protein sequence ID" value="PWN89678.1"/>
    <property type="molecule type" value="Genomic_DNA"/>
</dbReference>
<evidence type="ECO:0000256" key="2">
    <source>
        <dbReference type="ARBA" id="ARBA00006344"/>
    </source>
</evidence>
<dbReference type="CDD" id="cd07521">
    <property type="entry name" value="HAD_FCP1-like"/>
    <property type="match status" value="1"/>
</dbReference>
<evidence type="ECO:0000259" key="15">
    <source>
        <dbReference type="PROSITE" id="PS50969"/>
    </source>
</evidence>
<dbReference type="InterPro" id="IPR023214">
    <property type="entry name" value="HAD_sf"/>
</dbReference>
<feature type="compositionally biased region" description="Polar residues" evidence="14">
    <location>
        <begin position="65"/>
        <end position="79"/>
    </location>
</feature>
<reference evidence="16" key="1">
    <citation type="journal article" date="2018" name="Mol. Biol. Evol.">
        <title>Broad Genomic Sampling Reveals a Smut Pathogenic Ancestry of the Fungal Clade Ustilaginomycotina.</title>
        <authorList>
            <person name="Kijpornyongpan T."/>
            <person name="Mondo S.J."/>
            <person name="Barry K."/>
            <person name="Sandor L."/>
            <person name="Lee J."/>
            <person name="Lipzen A."/>
            <person name="Pangilinan J."/>
            <person name="LaButti K."/>
            <person name="Hainaut M."/>
            <person name="Henrissat B."/>
            <person name="Grigoriev I.V."/>
            <person name="Spatafora J.W."/>
            <person name="Aime M.C."/>
        </authorList>
    </citation>
    <scope>NUCLEOTIDE SEQUENCE [LARGE SCALE GENOMIC DNA]</scope>
    <source>
        <strain evidence="16">MCA 4198</strain>
    </source>
</reference>
<feature type="region of interest" description="Disordered" evidence="14">
    <location>
        <begin position="1"/>
        <end position="108"/>
    </location>
</feature>
<feature type="domain" description="FCP1 homology" evidence="15">
    <location>
        <begin position="182"/>
        <end position="327"/>
    </location>
</feature>
<dbReference type="RefSeq" id="XP_025376876.1">
    <property type="nucleotide sequence ID" value="XM_025523284.1"/>
</dbReference>
<evidence type="ECO:0000256" key="7">
    <source>
        <dbReference type="ARBA" id="ARBA00022927"/>
    </source>
</evidence>
<dbReference type="STRING" id="215250.A0A316YLY7"/>
<keyword evidence="11 13" id="KW-0496">Mitochondrion</keyword>
<evidence type="ECO:0000256" key="1">
    <source>
        <dbReference type="ARBA" id="ARBA00004434"/>
    </source>
</evidence>
<dbReference type="SUPFAM" id="SSF56784">
    <property type="entry name" value="HAD-like"/>
    <property type="match status" value="1"/>
</dbReference>
<keyword evidence="7 13" id="KW-0653">Protein transport</keyword>
<comment type="subunit">
    <text evidence="13">Component of the TIM23 complex.</text>
</comment>
<dbReference type="Gene3D" id="3.40.50.1000">
    <property type="entry name" value="HAD superfamily/HAD-like"/>
    <property type="match status" value="1"/>
</dbReference>
<dbReference type="PROSITE" id="PS50969">
    <property type="entry name" value="FCP1"/>
    <property type="match status" value="1"/>
</dbReference>
<sequence>MAVGRRGMAMQRRLVLSSVGSRISSQRSTGDQQTEKRKEEQGGVNPDEDAALSSGVKAEEPRAAGSTSAFDIDTSTSQLVAAAETQQQEKRTGARAKSRQTSQERSRRTTTTILGGLVLVGVGASIVNLGREWDTVEERTKFGDDPLGQSFFGRLRLRFKSMYTSLQAPAWEKLLPDPLPHPYQRPYTLILDLDNLLIHSEWSRKDAWRTAKRPGLDYFLGYLSQWYEIVVFTRQPFYIVGPVLEKLDPDHRYITYTLFRESCRMTDEGHVVKDLAALNRDLNKVIALDTEPEAVELQPENAVILKKWEGQRGDTGLVEMIPFLEAIGIYNIPDVRQTIKAYEGTHIPTEHAARQRAIKEAEEAEWRRRHTGSGWLGGLKDPTASSGRVPKSWYEQERERFQQGYMEDQRYWADNVEAFRKQAKEDQERQLREMKLSVWGLLTGQGMKPPGAEDTPAPA</sequence>
<dbReference type="GO" id="GO:0005744">
    <property type="term" value="C:TIM23 mitochondrial import inner membrane translocase complex"/>
    <property type="evidence" value="ECO:0007669"/>
    <property type="project" value="UniProtKB-UniRule"/>
</dbReference>
<evidence type="ECO:0000313" key="17">
    <source>
        <dbReference type="Proteomes" id="UP000245768"/>
    </source>
</evidence>
<dbReference type="GeneID" id="37045200"/>
<gene>
    <name evidence="16" type="ORF">FA10DRAFT_275791</name>
</gene>
<comment type="similarity">
    <text evidence="2 13">Belongs to the TIM50 family.</text>
</comment>
<dbReference type="Proteomes" id="UP000245768">
    <property type="component" value="Unassembled WGS sequence"/>
</dbReference>
<comment type="subcellular location">
    <subcellularLocation>
        <location evidence="1 13">Mitochondrion inner membrane</location>
        <topology evidence="1 13">Single-pass membrane protein</topology>
    </subcellularLocation>
</comment>
<evidence type="ECO:0000256" key="3">
    <source>
        <dbReference type="ARBA" id="ARBA00020799"/>
    </source>
</evidence>
<dbReference type="AlphaFoldDB" id="A0A316YLY7"/>
<evidence type="ECO:0000256" key="8">
    <source>
        <dbReference type="ARBA" id="ARBA00022946"/>
    </source>
</evidence>
<feature type="compositionally biased region" description="Low complexity" evidence="14">
    <location>
        <begin position="11"/>
        <end position="28"/>
    </location>
</feature>
<organism evidence="16 17">
    <name type="scientific">Acaromyces ingoldii</name>
    <dbReference type="NCBI Taxonomy" id="215250"/>
    <lineage>
        <taxon>Eukaryota</taxon>
        <taxon>Fungi</taxon>
        <taxon>Dikarya</taxon>
        <taxon>Basidiomycota</taxon>
        <taxon>Ustilaginomycotina</taxon>
        <taxon>Exobasidiomycetes</taxon>
        <taxon>Exobasidiales</taxon>
        <taxon>Cryptobasidiaceae</taxon>
        <taxon>Acaromyces</taxon>
    </lineage>
</organism>
<keyword evidence="9" id="KW-1133">Transmembrane helix</keyword>
<dbReference type="InterPro" id="IPR036412">
    <property type="entry name" value="HAD-like_sf"/>
</dbReference>
<evidence type="ECO:0000256" key="12">
    <source>
        <dbReference type="ARBA" id="ARBA00023136"/>
    </source>
</evidence>
<accession>A0A316YLY7</accession>
<evidence type="ECO:0000256" key="11">
    <source>
        <dbReference type="ARBA" id="ARBA00023128"/>
    </source>
</evidence>
<evidence type="ECO:0000256" key="5">
    <source>
        <dbReference type="ARBA" id="ARBA00022692"/>
    </source>
</evidence>
<dbReference type="PANTHER" id="PTHR12210">
    <property type="entry name" value="DULLARD PROTEIN PHOSPHATASE"/>
    <property type="match status" value="1"/>
</dbReference>
<evidence type="ECO:0000256" key="4">
    <source>
        <dbReference type="ARBA" id="ARBA00022448"/>
    </source>
</evidence>
<keyword evidence="12" id="KW-0472">Membrane</keyword>
<name>A0A316YLY7_9BASI</name>
<evidence type="ECO:0000256" key="10">
    <source>
        <dbReference type="ARBA" id="ARBA00023010"/>
    </source>
</evidence>
<evidence type="ECO:0000313" key="16">
    <source>
        <dbReference type="EMBL" id="PWN89678.1"/>
    </source>
</evidence>
<keyword evidence="5" id="KW-0812">Transmembrane</keyword>
<evidence type="ECO:0000256" key="6">
    <source>
        <dbReference type="ARBA" id="ARBA00022792"/>
    </source>
</evidence>
<comment type="function">
    <text evidence="13">Essential component of the TIM23 complex, a complex that mediates the translocation of transit peptide-containing proteins across the mitochondrial inner membrane.</text>
</comment>